<dbReference type="Gramene" id="MELO3C010870.2.1">
    <property type="protein sequence ID" value="MELO3C010870.2.1"/>
    <property type="gene ID" value="MELO3C010870.2"/>
</dbReference>
<dbReference type="PROSITE" id="PS50222">
    <property type="entry name" value="EF_HAND_2"/>
    <property type="match status" value="2"/>
</dbReference>
<dbReference type="GeneID" id="103488542"/>
<evidence type="ECO:0000313" key="3">
    <source>
        <dbReference type="EnsemblPlants" id="MELO3C010870.2.1"/>
    </source>
</evidence>
<dbReference type="AlphaFoldDB" id="A0A1S3BD12"/>
<dbReference type="InterPro" id="IPR018247">
    <property type="entry name" value="EF_Hand_1_Ca_BS"/>
</dbReference>
<gene>
    <name evidence="5" type="primary">LOC103488542</name>
    <name evidence="3" type="synonym">103488542</name>
</gene>
<dbReference type="KEGG" id="cmo:103488542"/>
<keyword evidence="1" id="KW-0106">Calcium</keyword>
<dbReference type="eggNOG" id="ENOG502SFD6">
    <property type="taxonomic scope" value="Eukaryota"/>
</dbReference>
<accession>A0A1S3BD12</accession>
<dbReference type="PROSITE" id="PS00018">
    <property type="entry name" value="EF_HAND_1"/>
    <property type="match status" value="3"/>
</dbReference>
<organism evidence="4 5">
    <name type="scientific">Cucumis melo</name>
    <name type="common">Muskmelon</name>
    <dbReference type="NCBI Taxonomy" id="3656"/>
    <lineage>
        <taxon>Eukaryota</taxon>
        <taxon>Viridiplantae</taxon>
        <taxon>Streptophyta</taxon>
        <taxon>Embryophyta</taxon>
        <taxon>Tracheophyta</taxon>
        <taxon>Spermatophyta</taxon>
        <taxon>Magnoliopsida</taxon>
        <taxon>eudicotyledons</taxon>
        <taxon>Gunneridae</taxon>
        <taxon>Pentapetalae</taxon>
        <taxon>rosids</taxon>
        <taxon>fabids</taxon>
        <taxon>Cucurbitales</taxon>
        <taxon>Cucurbitaceae</taxon>
        <taxon>Benincaseae</taxon>
        <taxon>Cucumis</taxon>
    </lineage>
</organism>
<name>A0A1S3BD12_CUCME</name>
<sequence>MEDKSLFLALQKPLSEKEANLVFKMRDANGDGILDKQELMTDLTHANKKPSTNLPNMKLTREEIKEIFVGFDIDGDGFLSKNEVMQAFGMMGSYSPLLKTHYAMACADEDGDGLISECELNKLIDYVQRTNNRRRLN</sequence>
<dbReference type="Pfam" id="PF13499">
    <property type="entry name" value="EF-hand_7"/>
    <property type="match status" value="1"/>
</dbReference>
<dbReference type="InterPro" id="IPR011992">
    <property type="entry name" value="EF-hand-dom_pair"/>
</dbReference>
<dbReference type="Proteomes" id="UP001652600">
    <property type="component" value="Chromosome 3"/>
</dbReference>
<dbReference type="CDD" id="cd00051">
    <property type="entry name" value="EFh"/>
    <property type="match status" value="2"/>
</dbReference>
<dbReference type="OrthoDB" id="26525at2759"/>
<evidence type="ECO:0000313" key="4">
    <source>
        <dbReference type="Proteomes" id="UP001652600"/>
    </source>
</evidence>
<feature type="domain" description="EF-hand" evidence="2">
    <location>
        <begin position="59"/>
        <end position="94"/>
    </location>
</feature>
<proteinExistence type="predicted"/>
<dbReference type="SUPFAM" id="SSF47473">
    <property type="entry name" value="EF-hand"/>
    <property type="match status" value="1"/>
</dbReference>
<dbReference type="GO" id="GO:0005509">
    <property type="term" value="F:calcium ion binding"/>
    <property type="evidence" value="ECO:0007669"/>
    <property type="project" value="InterPro"/>
</dbReference>
<reference evidence="3" key="1">
    <citation type="submission" date="2023-03" db="UniProtKB">
        <authorList>
            <consortium name="EnsemblPlants"/>
        </authorList>
    </citation>
    <scope>IDENTIFICATION</scope>
</reference>
<dbReference type="SMART" id="SM00054">
    <property type="entry name" value="EFh"/>
    <property type="match status" value="3"/>
</dbReference>
<keyword evidence="4" id="KW-1185">Reference proteome</keyword>
<feature type="domain" description="EF-hand" evidence="2">
    <location>
        <begin position="14"/>
        <end position="49"/>
    </location>
</feature>
<dbReference type="Gene3D" id="1.10.238.10">
    <property type="entry name" value="EF-hand"/>
    <property type="match status" value="1"/>
</dbReference>
<dbReference type="InParanoid" id="A0A1S3BD12"/>
<dbReference type="SMR" id="A0A1S3BD12"/>
<dbReference type="Pfam" id="PF13202">
    <property type="entry name" value="EF-hand_5"/>
    <property type="match status" value="1"/>
</dbReference>
<dbReference type="RefSeq" id="XP_008445562.1">
    <property type="nucleotide sequence ID" value="XM_008447340.1"/>
</dbReference>
<evidence type="ECO:0000259" key="2">
    <source>
        <dbReference type="PROSITE" id="PS50222"/>
    </source>
</evidence>
<evidence type="ECO:0000256" key="1">
    <source>
        <dbReference type="ARBA" id="ARBA00022837"/>
    </source>
</evidence>
<dbReference type="EnsemblPlants" id="MELO3C010870.2.1">
    <property type="protein sequence ID" value="MELO3C010870.2.1"/>
    <property type="gene ID" value="MELO3C010870.2"/>
</dbReference>
<reference evidence="5" key="2">
    <citation type="submission" date="2025-04" db="UniProtKB">
        <authorList>
            <consortium name="RefSeq"/>
        </authorList>
    </citation>
    <scope>IDENTIFICATION</scope>
</reference>
<dbReference type="InterPro" id="IPR002048">
    <property type="entry name" value="EF_hand_dom"/>
</dbReference>
<evidence type="ECO:0000313" key="5">
    <source>
        <dbReference type="RefSeq" id="XP_008445562.1"/>
    </source>
</evidence>
<protein>
    <submittedName>
        <fullName evidence="5">Probable calcium-binding protein CML36</fullName>
    </submittedName>
</protein>